<organism evidence="2 3">
    <name type="scientific">Paludifilum halophilum</name>
    <dbReference type="NCBI Taxonomy" id="1642702"/>
    <lineage>
        <taxon>Bacteria</taxon>
        <taxon>Bacillati</taxon>
        <taxon>Bacillota</taxon>
        <taxon>Bacilli</taxon>
        <taxon>Bacillales</taxon>
        <taxon>Thermoactinomycetaceae</taxon>
        <taxon>Paludifilum</taxon>
    </lineage>
</organism>
<accession>A0A235B4V9</accession>
<dbReference type="EMBL" id="NOWF01000008">
    <property type="protein sequence ID" value="OYD06927.1"/>
    <property type="molecule type" value="Genomic_DNA"/>
</dbReference>
<dbReference type="Pfam" id="PF12730">
    <property type="entry name" value="ABC2_membrane_4"/>
    <property type="match status" value="1"/>
</dbReference>
<evidence type="ECO:0000313" key="3">
    <source>
        <dbReference type="Proteomes" id="UP000215459"/>
    </source>
</evidence>
<dbReference type="PANTHER" id="PTHR37305">
    <property type="entry name" value="INTEGRAL MEMBRANE PROTEIN-RELATED"/>
    <property type="match status" value="1"/>
</dbReference>
<keyword evidence="1" id="KW-1133">Transmembrane helix</keyword>
<keyword evidence="3" id="KW-1185">Reference proteome</keyword>
<feature type="transmembrane region" description="Helical" evidence="1">
    <location>
        <begin position="154"/>
        <end position="179"/>
    </location>
</feature>
<evidence type="ECO:0008006" key="4">
    <source>
        <dbReference type="Google" id="ProtNLM"/>
    </source>
</evidence>
<comment type="caution">
    <text evidence="2">The sequence shown here is derived from an EMBL/GenBank/DDBJ whole genome shotgun (WGS) entry which is preliminary data.</text>
</comment>
<dbReference type="PANTHER" id="PTHR37305:SF1">
    <property type="entry name" value="MEMBRANE PROTEIN"/>
    <property type="match status" value="1"/>
</dbReference>
<protein>
    <recommendedName>
        <fullName evidence="4">Lantibiotic ABC transporter permease</fullName>
    </recommendedName>
</protein>
<keyword evidence="1" id="KW-0472">Membrane</keyword>
<feature type="transmembrane region" description="Helical" evidence="1">
    <location>
        <begin position="72"/>
        <end position="94"/>
    </location>
</feature>
<feature type="transmembrane region" description="Helical" evidence="1">
    <location>
        <begin position="191"/>
        <end position="215"/>
    </location>
</feature>
<gene>
    <name evidence="2" type="ORF">CHM34_13380</name>
</gene>
<feature type="transmembrane region" description="Helical" evidence="1">
    <location>
        <begin position="222"/>
        <end position="240"/>
    </location>
</feature>
<keyword evidence="1" id="KW-0812">Transmembrane</keyword>
<name>A0A235B4V9_9BACL</name>
<evidence type="ECO:0000256" key="1">
    <source>
        <dbReference type="SAM" id="Phobius"/>
    </source>
</evidence>
<sequence>MASLGLSDECLARRYRKPGKDCPGTGEMGSGRDRLGDPFAHIGRLEFYTPGGEIGMKAFWRICSAEWKKTQWWLVGVLAMAGPALGVLAGNTVTLQHSGMDDWTSMFAMTVQQYGWLFFPIIVGVFAALVCRYEHVNGGWKHLLALPVSRTHVYLAKGLMVAFCIALCQLALLLFFVAAGQVKGLDGDIPWGMFLQSVSAGWVAALPLAALQLWVSFVWRSFGVPLAINVIFTLPSIFALNSETFAPYYPWAQPVQAMIPAENGMFQIRTETLTFVIISGFLLAAVGGWQHFLRREVTE</sequence>
<proteinExistence type="predicted"/>
<dbReference type="Proteomes" id="UP000215459">
    <property type="component" value="Unassembled WGS sequence"/>
</dbReference>
<evidence type="ECO:0000313" key="2">
    <source>
        <dbReference type="EMBL" id="OYD06927.1"/>
    </source>
</evidence>
<reference evidence="2 3" key="1">
    <citation type="submission" date="2017-07" db="EMBL/GenBank/DDBJ databases">
        <title>The genome sequence of Paludifilum halophilum highlights mechanisms for microbial adaptation to high salt environemnts.</title>
        <authorList>
            <person name="Belbahri L."/>
        </authorList>
    </citation>
    <scope>NUCLEOTIDE SEQUENCE [LARGE SCALE GENOMIC DNA]</scope>
    <source>
        <strain evidence="2 3">DSM 102817</strain>
    </source>
</reference>
<feature type="transmembrane region" description="Helical" evidence="1">
    <location>
        <begin position="114"/>
        <end position="133"/>
    </location>
</feature>
<dbReference type="AlphaFoldDB" id="A0A235B4V9"/>
<feature type="transmembrane region" description="Helical" evidence="1">
    <location>
        <begin position="273"/>
        <end position="293"/>
    </location>
</feature>
<dbReference type="CDD" id="cd21809">
    <property type="entry name" value="ABC-2_lan_permease-like"/>
    <property type="match status" value="1"/>
</dbReference>